<keyword evidence="2" id="KW-0732">Signal</keyword>
<dbReference type="InterPro" id="IPR012334">
    <property type="entry name" value="Pectin_lyas_fold"/>
</dbReference>
<feature type="compositionally biased region" description="Polar residues" evidence="1">
    <location>
        <begin position="2840"/>
        <end position="2854"/>
    </location>
</feature>
<evidence type="ECO:0000256" key="1">
    <source>
        <dbReference type="SAM" id="MobiDB-lite"/>
    </source>
</evidence>
<evidence type="ECO:0000313" key="4">
    <source>
        <dbReference type="EMBL" id="CDN58001.1"/>
    </source>
</evidence>
<geneLocation type="plasmid" evidence="5">
    <name>II</name>
</geneLocation>
<dbReference type="Gene3D" id="2.160.20.110">
    <property type="match status" value="9"/>
</dbReference>
<dbReference type="KEGG" id="ngl:RG1141_PA11690"/>
<dbReference type="eggNOG" id="COG3210">
    <property type="taxonomic scope" value="Bacteria"/>
</dbReference>
<organism evidence="4 5">
    <name type="scientific">Neorhizobium galegae bv. officinalis bv. officinalis str. HAMBI 1141</name>
    <dbReference type="NCBI Taxonomy" id="1028801"/>
    <lineage>
        <taxon>Bacteria</taxon>
        <taxon>Pseudomonadati</taxon>
        <taxon>Pseudomonadota</taxon>
        <taxon>Alphaproteobacteria</taxon>
        <taxon>Hyphomicrobiales</taxon>
        <taxon>Rhizobiaceae</taxon>
        <taxon>Rhizobium/Agrobacterium group</taxon>
        <taxon>Neorhizobium</taxon>
    </lineage>
</organism>
<dbReference type="SUPFAM" id="SSF51126">
    <property type="entry name" value="Pectin lyase-like"/>
    <property type="match status" value="1"/>
</dbReference>
<dbReference type="Gene3D" id="2.160.20.10">
    <property type="entry name" value="Single-stranded right-handed beta-helix, Pectin lyase-like"/>
    <property type="match status" value="1"/>
</dbReference>
<dbReference type="Pfam" id="PF07581">
    <property type="entry name" value="Glug"/>
    <property type="match status" value="6"/>
</dbReference>
<feature type="domain" description="Filamentous haemagglutinin FhaB/tRNA nuclease CdiA-like TPS" evidence="3">
    <location>
        <begin position="31"/>
        <end position="145"/>
    </location>
</feature>
<dbReference type="EMBL" id="HG938356">
    <property type="protein sequence ID" value="CDN58001.1"/>
    <property type="molecule type" value="Genomic_DNA"/>
</dbReference>
<feature type="chain" id="PRO_5001653993" description="Filamentous haemagglutinin FhaB/tRNA nuclease CdiA-like TPS domain-containing protein" evidence="2">
    <location>
        <begin position="24"/>
        <end position="2870"/>
    </location>
</feature>
<gene>
    <name evidence="4" type="ORF">RG1141_PA11690</name>
</gene>
<evidence type="ECO:0000256" key="2">
    <source>
        <dbReference type="SAM" id="SignalP"/>
    </source>
</evidence>
<sequence length="2870" mass="282294">MISVFRKDRLLGSASLMAYLAVAAPCTSRAGDILPTNGTVAAGSATIGTPANGALTVQQQSGRAVLDWGSFSIGAGNSVRFVQPDASSATLNRVTGSTTSTIAGSLTSNGSVFLINPNGIQITPTGTVSVARGFAASTLDISDEDFMAGKTSLLGTGASASVSNAGTITTASGGFVALLGGMVDNSGLISAPLGKIGLGSGEQATFDFTGDQFLQVAVPTNATDADGTPLIGNSGKINARGGQVVLTTATARNAVRDAINIPGSIQASSISGQNGTIVLSGGDGGNVTVSGQLKSASGGIAVSGNSVALTNARVSTASKKKAGGTVTATAATSVDLTGATIDASGTTGGTVLIGGGPMGLGTLAHAQSVTMDATSTITANGIGTGSGGQIVLWSDGLTQAQGMMTAEGGSVSGNGGTIETSGESVDFTGLRIDTSAAAGTTGLWLTDPYDLTIGSGDAATIASNLATTNVTLKTTANSTTGPGIANSAGAGDITIGSAITWSSGNTLTLDAYHGIAITAPITVSGNGGVILTTNDGGTGGSLGFGLGSSGYSGSLSYTGSGGALTINGTNYTLVRSMADIASINTSASTLTGHYALADSIADASSTTNWVPIGTDGNGNLVLNSSGFSGSFEGLGHTISNLTINNPNNQFVGLFGYTNNATLENLGLTGGSVTGQNYVGGLVGFAASSGRIANVFSSQAVTGNYRTGGIVGNSQATITGSYSTGTITGYSDWTGGLVGFSEGNGSIDQSYSTSTVNGANYAGGLVGANWGQFTTNSYATGAVTGGFRLGGLVADNRSTLSNVYATGSVYSSGSDEIGGLVGHNYSNISNAYATGAVTGNSNVGGLIGINEGTVNTAHATGLVTGRYNYIGALIGVNYNAANTVYATGNVSGMNFVGGIAGYSNGAISSAYATGTVSYSSAFGNGGDQFGGLVGRLEGNGSLTNSYYTGTSVAGLTNVGGLAGYMIPGATITNSHYDIDQTAINGASMVTAGGLYDAQFQSWLPSKTLTASTYFGAADANGYYSLSTIQSLKDFLGFAEDSTLKWKLVNDISLASMPGQVIPYFAGTFDGGNFTISDLSIDQLNSDLGLFGYARGATIANLMVTGSVEGLDYVGGVIGAMYNPSSTAIAASNVASGVNVTSQQYGGTQTGSGFYTGGLAGYFMGSATTVAASGTITGGQQNTGGLIGYSLNGTITDASATGSVTAHGDQTGGLIGHSSTALVNTWASGTVTETNGNWTGGLVGYSDNSITSSWSSSAVYAGGYAGGLVGCNCGGTIDQSYAIGSISGGYRIGGLIGQNSSTLTNSYSTETVTATADEVGGLIGHNYASVAGSHSTGTVSGQNNVGGFVGYNDGTITTSHSTGNVTAGGSQIGGFAGGSNGAMTTVYATGDVSATTAGSSQVAGLIGHMDGSATLTDSYSAGDVTGTFSLGGMIGYLTNGAQVTNSHYDEGTVLINSAALWSIGGISDSQYTSWINNGRTLSPAAYGFTPDSNGFYSIASVQDLINFQGFAETAGLSWKLTNNLDLTSTPGLFTPYFGGTSFDGGGHTISNLALDQFSANLGLFGVVNNANISNLTISGSVTASAWSGGVTAENYIGGLAGIFYTTSGNTISNVTSSVAVSGNSQIGGLAGWSNGGITNAMVSGAVTGFGDAVGGLIGNMTGGSISQSSTSGTVIGVNYTGGLVGIAQNDTIDHSFATGNVTGSSRVGGLVGQNQGTITNSYSSGGTVTGNSDGVGGFVGWDYGSIGSGQYSTATVINTGNYTGGFVGIAQGGALNDVWATGTVTGNSRVGGLVGQNQSTITNSHTTGATVTGSGDGVGGFVGWDYGTIGSGQYSTATVINTGNYTGGFVGVEQGNGLANVWATGNVTGSSRTGGLVGYSDGAISNSYASGNVTGTNDGTGGFVGQHSSNSINNSYATGTVTGANYTGGFAGLQYGQENQNYATGAVTGNSSVGGYAGQSQGTTTNSYATGAVYGTSNLVGGFVGYEYYATMTGNFAAGSVKSLGNEVGGFAGRIEGGNVTSDFATGAVVGVNQVGGFAGWLLNENTTANVYAMGSVTGNDQVGGLAGYMQNATLTNAFAIGNVTASTGNVGGLVGSVDNINDTVTNGIWNTQTTGQTAGVGPSNGIYSGSYAGVTGETTSQLIGALPTGFDTSAWATGTGLYPYLTAIFSTPVQSISGYAYTSAGNAAVGGQVGLYKSGALLGYGTASVGADGSYYQLVTGGAVTTTSGIGTTLTPSGDAAVSARIYSDQRTLTSGNVVLPNITSGEDSLTTSAASLSVLDANLASTFGSLVETAIETSLTADPLSILSIASGGFTIDTALSQTGGIQIQAVGAMTFGTGGSLSSAASGDAVVLAVNGAFVNNAGTAPISTANGRWLIYTQATGSSGAAATGNVFTGLTGLSYYGDAYNFTTGAFAGTANSGNRFVYGYQPTLTVTAATQSLVYSGQTQSGSYSVGGLLNGDTQAQALAGTATGLTTSSRHVGDFVLTPGGLNSNDLNYLISYAPGTVSIIPASLTITAANQTATYGTAQVLNTAATTGYTVSGLQSGDSVTGLTETISIGGTPVSSSATHTDAGAYTITPSAVQGFSTSDYSITYATSGTFTINPLAVVLTGSQSYNASTAVDIGNLGIVNLIAGDSVTVGGAATMASSHVVAGGTEAIASLSGLTLSNSNYTVVGGSGEVTVTPVALTIAAQDQTTNFGTAQALDTSASTGYTVSGLQGSDSITGLTETINIGGTLLTATTATTAAGTYAITPSGVSGISMLDYVITYASTGTLTIVGTSTPPTTPTSPTTTPQQPLVYSVVMPIIGNPVTPYPFIFNNLLSTGTTTQGQDGTPATPGSSEASTSCVAQNQNGIAPGSGPLASVRCSSN</sequence>
<dbReference type="InterPro" id="IPR011050">
    <property type="entry name" value="Pectin_lyase_fold/virulence"/>
</dbReference>
<dbReference type="PATRIC" id="fig|1028801.3.peg.5781"/>
<dbReference type="HOGENOM" id="CLU_225712_0_0_5"/>
<accession>A0A068TIV4</accession>
<dbReference type="NCBIfam" id="TIGR01901">
    <property type="entry name" value="adhes_NPXG"/>
    <property type="match status" value="1"/>
</dbReference>
<dbReference type="InterPro" id="IPR011493">
    <property type="entry name" value="GLUG"/>
</dbReference>
<dbReference type="RefSeq" id="WP_080719371.1">
    <property type="nucleotide sequence ID" value="NZ_HG938356.1"/>
</dbReference>
<feature type="region of interest" description="Disordered" evidence="1">
    <location>
        <begin position="2828"/>
        <end position="2870"/>
    </location>
</feature>
<feature type="compositionally biased region" description="Low complexity" evidence="1">
    <location>
        <begin position="2828"/>
        <end position="2839"/>
    </location>
</feature>
<dbReference type="SMART" id="SM00912">
    <property type="entry name" value="Haemagg_act"/>
    <property type="match status" value="1"/>
</dbReference>
<dbReference type="Proteomes" id="UP000028186">
    <property type="component" value="Plasmid pHAMBI1141a"/>
</dbReference>
<evidence type="ECO:0000259" key="3">
    <source>
        <dbReference type="SMART" id="SM00912"/>
    </source>
</evidence>
<reference evidence="5" key="1">
    <citation type="journal article" date="2014" name="BMC Genomics">
        <title>Genome sequencing of two Neorhizobium galegae strains reveals a noeT gene responsible for the unusual acetylation of the nodulation factors.</title>
        <authorList>
            <person name="Osterman J."/>
            <person name="Marsh J."/>
            <person name="Laine P.K."/>
            <person name="Zeng Z."/>
            <person name="Alatalo E."/>
            <person name="Sullivan J.T."/>
            <person name="Young J.P."/>
            <person name="Thomas-Oates J."/>
            <person name="Paulin L."/>
            <person name="Lindstrom K."/>
        </authorList>
    </citation>
    <scope>NUCLEOTIDE SEQUENCE [LARGE SCALE GENOMIC DNA]</scope>
    <source>
        <strain evidence="5">HAMBI 1141</strain>
        <plasmid evidence="5">II</plasmid>
    </source>
</reference>
<dbReference type="InterPro" id="IPR008638">
    <property type="entry name" value="FhaB/CdiA-like_TPS"/>
</dbReference>
<protein>
    <recommendedName>
        <fullName evidence="3">Filamentous haemagglutinin FhaB/tRNA nuclease CdiA-like TPS domain-containing protein</fullName>
    </recommendedName>
</protein>
<feature type="signal peptide" evidence="2">
    <location>
        <begin position="1"/>
        <end position="23"/>
    </location>
</feature>
<dbReference type="Pfam" id="PF18676">
    <property type="entry name" value="MBG_2"/>
    <property type="match status" value="3"/>
</dbReference>
<evidence type="ECO:0000313" key="5">
    <source>
        <dbReference type="Proteomes" id="UP000028186"/>
    </source>
</evidence>
<dbReference type="InterPro" id="IPR041286">
    <property type="entry name" value="MBG_2"/>
</dbReference>
<keyword evidence="4" id="KW-0614">Plasmid</keyword>
<name>A0A068TIV4_NEOGA</name>
<proteinExistence type="predicted"/>